<feature type="non-terminal residue" evidence="1">
    <location>
        <position position="1"/>
    </location>
</feature>
<name>A0A5C6LSL7_9BACT</name>
<dbReference type="AlphaFoldDB" id="A0A5C6LSL7"/>
<organism evidence="1 2">
    <name type="scientific">Chitinophaga pinensis</name>
    <dbReference type="NCBI Taxonomy" id="79329"/>
    <lineage>
        <taxon>Bacteria</taxon>
        <taxon>Pseudomonadati</taxon>
        <taxon>Bacteroidota</taxon>
        <taxon>Chitinophagia</taxon>
        <taxon>Chitinophagales</taxon>
        <taxon>Chitinophagaceae</taxon>
        <taxon>Chitinophaga</taxon>
    </lineage>
</organism>
<reference evidence="1 2" key="1">
    <citation type="submission" date="2019-08" db="EMBL/GenBank/DDBJ databases">
        <title>Whole genome sequencing of chitin degrading bacteria Chitinophaga pinensis YS16.</title>
        <authorList>
            <person name="Singh R.P."/>
            <person name="Manchanda G."/>
            <person name="Maurya I.K."/>
            <person name="Joshi N.K."/>
            <person name="Srivastava A.K."/>
        </authorList>
    </citation>
    <scope>NUCLEOTIDE SEQUENCE [LARGE SCALE GENOMIC DNA]</scope>
    <source>
        <strain evidence="1 2">YS-16</strain>
    </source>
</reference>
<accession>A0A5C6LSL7</accession>
<dbReference type="Proteomes" id="UP000318815">
    <property type="component" value="Unassembled WGS sequence"/>
</dbReference>
<protein>
    <submittedName>
        <fullName evidence="1">Oxidoreductase</fullName>
    </submittedName>
</protein>
<comment type="caution">
    <text evidence="1">The sequence shown here is derived from an EMBL/GenBank/DDBJ whole genome shotgun (WGS) entry which is preliminary data.</text>
</comment>
<gene>
    <name evidence="1" type="ORF">FEF09_21520</name>
</gene>
<dbReference type="SUPFAM" id="SSF51430">
    <property type="entry name" value="NAD(P)-linked oxidoreductase"/>
    <property type="match status" value="1"/>
</dbReference>
<dbReference type="Gene3D" id="3.20.20.100">
    <property type="entry name" value="NADP-dependent oxidoreductase domain"/>
    <property type="match status" value="1"/>
</dbReference>
<dbReference type="InterPro" id="IPR036812">
    <property type="entry name" value="NAD(P)_OxRdtase_dom_sf"/>
</dbReference>
<evidence type="ECO:0000313" key="1">
    <source>
        <dbReference type="EMBL" id="TWV97434.1"/>
    </source>
</evidence>
<keyword evidence="2" id="KW-1185">Reference proteome</keyword>
<dbReference type="EMBL" id="VOHS01000028">
    <property type="protein sequence ID" value="TWV97434.1"/>
    <property type="molecule type" value="Genomic_DNA"/>
</dbReference>
<proteinExistence type="predicted"/>
<sequence length="38" mass="4519">LRRLKLEQIALYQLHRIDPKVPAEISFDFLAKARNKVK</sequence>
<evidence type="ECO:0000313" key="2">
    <source>
        <dbReference type="Proteomes" id="UP000318815"/>
    </source>
</evidence>